<dbReference type="EMBL" id="UAUF01000010">
    <property type="protein sequence ID" value="SPZ05213.1"/>
    <property type="molecule type" value="Genomic_DNA"/>
</dbReference>
<accession>A0A2X2CDK6</accession>
<dbReference type="GeneID" id="300269691"/>
<gene>
    <name evidence="1" type="ORF">NCTC11842_01650</name>
</gene>
<dbReference type="Proteomes" id="UP000250443">
    <property type="component" value="Unassembled WGS sequence"/>
</dbReference>
<organism evidence="1 2">
    <name type="scientific">Pseudomonas luteola</name>
    <dbReference type="NCBI Taxonomy" id="47886"/>
    <lineage>
        <taxon>Bacteria</taxon>
        <taxon>Pseudomonadati</taxon>
        <taxon>Pseudomonadota</taxon>
        <taxon>Gammaproteobacteria</taxon>
        <taxon>Pseudomonadales</taxon>
        <taxon>Pseudomonadaceae</taxon>
        <taxon>Pseudomonas</taxon>
    </lineage>
</organism>
<evidence type="ECO:0000313" key="1">
    <source>
        <dbReference type="EMBL" id="SPZ05213.1"/>
    </source>
</evidence>
<dbReference type="RefSeq" id="WP_019363923.1">
    <property type="nucleotide sequence ID" value="NZ_DALZQD010000048.1"/>
</dbReference>
<dbReference type="AlphaFoldDB" id="A0A2X2CDK6"/>
<protein>
    <submittedName>
        <fullName evidence="1">Uncharacterized protein</fullName>
    </submittedName>
</protein>
<name>A0A2X2CDK6_PSELU</name>
<proteinExistence type="predicted"/>
<sequence length="178" mass="19322">MSNDRTVGFVTAAVVLISMAVGGWKISTGIAVAAEAQSKALENLRTWKAAYQALLPVQKRWQSEFLEDADPKSQDLVEIGQSLRLNKGPLRYDINTLRSDRIESVSYQGVPVGLMRTCVSGGNGPGLAVTADSMKELLQGINSLIRHDIELNRIEISSREGQPTANLGGLCVLVRRES</sequence>
<evidence type="ECO:0000313" key="2">
    <source>
        <dbReference type="Proteomes" id="UP000250443"/>
    </source>
</evidence>
<reference evidence="1 2" key="1">
    <citation type="submission" date="2018-06" db="EMBL/GenBank/DDBJ databases">
        <authorList>
            <consortium name="Pathogen Informatics"/>
            <person name="Doyle S."/>
        </authorList>
    </citation>
    <scope>NUCLEOTIDE SEQUENCE [LARGE SCALE GENOMIC DNA]</scope>
    <source>
        <strain evidence="1 2">NCTC11842</strain>
    </source>
</reference>